<accession>A0ABY7L8Q2</accession>
<gene>
    <name evidence="2" type="ORF">O4000_29195</name>
</gene>
<dbReference type="Proteomes" id="UP001164536">
    <property type="component" value="Plasmid unnamed5"/>
</dbReference>
<keyword evidence="1" id="KW-1133">Transmembrane helix</keyword>
<name>A0ABY7L8Q2_CITFR</name>
<protein>
    <recommendedName>
        <fullName evidence="4">DUF2530 domain-containing protein</fullName>
    </recommendedName>
</protein>
<feature type="transmembrane region" description="Helical" evidence="1">
    <location>
        <begin position="35"/>
        <end position="52"/>
    </location>
</feature>
<evidence type="ECO:0008006" key="4">
    <source>
        <dbReference type="Google" id="ProtNLM"/>
    </source>
</evidence>
<reference evidence="2" key="1">
    <citation type="submission" date="2022-12" db="EMBL/GenBank/DDBJ databases">
        <title>2953647.</title>
        <authorList>
            <person name="Hergert J."/>
            <person name="Casey R."/>
            <person name="Wagner J."/>
            <person name="Young E.L."/>
            <person name="Oakeson K.F."/>
        </authorList>
    </citation>
    <scope>NUCLEOTIDE SEQUENCE</scope>
    <source>
        <strain evidence="2">2953647</strain>
        <plasmid evidence="2">unnamed5</plasmid>
    </source>
</reference>
<keyword evidence="1" id="KW-0812">Transmembrane</keyword>
<evidence type="ECO:0000313" key="2">
    <source>
        <dbReference type="EMBL" id="WAZ60693.1"/>
    </source>
</evidence>
<organism evidence="2 3">
    <name type="scientific">Citrobacter freundii</name>
    <dbReference type="NCBI Taxonomy" id="546"/>
    <lineage>
        <taxon>Bacteria</taxon>
        <taxon>Pseudomonadati</taxon>
        <taxon>Pseudomonadota</taxon>
        <taxon>Gammaproteobacteria</taxon>
        <taxon>Enterobacterales</taxon>
        <taxon>Enterobacteriaceae</taxon>
        <taxon>Citrobacter</taxon>
        <taxon>Citrobacter freundii complex</taxon>
    </lineage>
</organism>
<keyword evidence="3" id="KW-1185">Reference proteome</keyword>
<keyword evidence="2" id="KW-0614">Plasmid</keyword>
<keyword evidence="1" id="KW-0472">Membrane</keyword>
<evidence type="ECO:0000313" key="3">
    <source>
        <dbReference type="Proteomes" id="UP001164536"/>
    </source>
</evidence>
<dbReference type="RefSeq" id="WP_071444846.1">
    <property type="nucleotide sequence ID" value="NZ_CP114569.1"/>
</dbReference>
<proteinExistence type="predicted"/>
<geneLocation type="plasmid" evidence="2 3">
    <name>unnamed5</name>
</geneLocation>
<evidence type="ECO:0000256" key="1">
    <source>
        <dbReference type="SAM" id="Phobius"/>
    </source>
</evidence>
<sequence length="63" mass="6891">MRLVRALFVGLAFLCWGLVIALAWGAEWGTETAGKIAMASSLLALVYGSSSYRKSGRRKQKRS</sequence>
<dbReference type="EMBL" id="CP114569">
    <property type="protein sequence ID" value="WAZ60693.1"/>
    <property type="molecule type" value="Genomic_DNA"/>
</dbReference>